<dbReference type="GO" id="GO:0005730">
    <property type="term" value="C:nucleolus"/>
    <property type="evidence" value="ECO:0007669"/>
    <property type="project" value="EnsemblFungi"/>
</dbReference>
<dbReference type="InterPro" id="IPR011082">
    <property type="entry name" value="Exosome-assoc_fac/DNA_repair"/>
</dbReference>
<dbReference type="OMA" id="GNEKYDQ"/>
<evidence type="ECO:0000256" key="5">
    <source>
        <dbReference type="ARBA" id="ARBA00023242"/>
    </source>
</evidence>
<dbReference type="GO" id="GO:0003677">
    <property type="term" value="F:DNA binding"/>
    <property type="evidence" value="ECO:0007669"/>
    <property type="project" value="TreeGrafter"/>
</dbReference>
<dbReference type="GO" id="GO:0000178">
    <property type="term" value="C:exosome (RNase complex)"/>
    <property type="evidence" value="ECO:0007669"/>
    <property type="project" value="EnsemblFungi"/>
</dbReference>
<accession>M2WIY9</accession>
<reference evidence="8" key="1">
    <citation type="journal article" date="2012" name="PLoS Genet.">
        <title>The genomes of the fungal plant pathogens Cladosporium fulvum and Dothistroma septosporum reveal adaptation to different hosts and lifestyles but also signatures of common ancestry.</title>
        <authorList>
            <person name="de Wit P.J.G.M."/>
            <person name="van der Burgt A."/>
            <person name="Oekmen B."/>
            <person name="Stergiopoulos I."/>
            <person name="Abd-Elsalam K.A."/>
            <person name="Aerts A.L."/>
            <person name="Bahkali A.H."/>
            <person name="Beenen H.G."/>
            <person name="Chettri P."/>
            <person name="Cox M.P."/>
            <person name="Datema E."/>
            <person name="de Vries R.P."/>
            <person name="Dhillon B."/>
            <person name="Ganley A.R."/>
            <person name="Griffiths S.A."/>
            <person name="Guo Y."/>
            <person name="Hamelin R.C."/>
            <person name="Henrissat B."/>
            <person name="Kabir M.S."/>
            <person name="Jashni M.K."/>
            <person name="Kema G."/>
            <person name="Klaubauf S."/>
            <person name="Lapidus A."/>
            <person name="Levasseur A."/>
            <person name="Lindquist E."/>
            <person name="Mehrabi R."/>
            <person name="Ohm R.A."/>
            <person name="Owen T.J."/>
            <person name="Salamov A."/>
            <person name="Schwelm A."/>
            <person name="Schijlen E."/>
            <person name="Sun H."/>
            <person name="van den Burg H.A."/>
            <person name="van Ham R.C.H.J."/>
            <person name="Zhang S."/>
            <person name="Goodwin S.B."/>
            <person name="Grigoriev I.V."/>
            <person name="Collemare J."/>
            <person name="Bradshaw R.E."/>
        </authorList>
    </citation>
    <scope>NUCLEOTIDE SEQUENCE [LARGE SCALE GENOMIC DNA]</scope>
    <source>
        <strain evidence="8">NZE10 / CBS 128990</strain>
    </source>
</reference>
<gene>
    <name evidence="7" type="ORF">DOTSEDRAFT_97097</name>
</gene>
<dbReference type="GO" id="GO:0010468">
    <property type="term" value="P:regulation of gene expression"/>
    <property type="evidence" value="ECO:0007669"/>
    <property type="project" value="TreeGrafter"/>
</dbReference>
<dbReference type="Proteomes" id="UP000016933">
    <property type="component" value="Unassembled WGS sequence"/>
</dbReference>
<dbReference type="GO" id="GO:0003723">
    <property type="term" value="F:RNA binding"/>
    <property type="evidence" value="ECO:0007669"/>
    <property type="project" value="UniProtKB-UniRule"/>
</dbReference>
<evidence type="ECO:0000313" key="7">
    <source>
        <dbReference type="EMBL" id="EME38938.1"/>
    </source>
</evidence>
<reference evidence="7 8" key="2">
    <citation type="journal article" date="2012" name="PLoS Pathog.">
        <title>Diverse lifestyles and strategies of plant pathogenesis encoded in the genomes of eighteen Dothideomycetes fungi.</title>
        <authorList>
            <person name="Ohm R.A."/>
            <person name="Feau N."/>
            <person name="Henrissat B."/>
            <person name="Schoch C.L."/>
            <person name="Horwitz B.A."/>
            <person name="Barry K.W."/>
            <person name="Condon B.J."/>
            <person name="Copeland A.C."/>
            <person name="Dhillon B."/>
            <person name="Glaser F."/>
            <person name="Hesse C.N."/>
            <person name="Kosti I."/>
            <person name="LaButti K."/>
            <person name="Lindquist E.A."/>
            <person name="Lucas S."/>
            <person name="Salamov A.A."/>
            <person name="Bradshaw R.E."/>
            <person name="Ciuffetti L."/>
            <person name="Hamelin R.C."/>
            <person name="Kema G.H.J."/>
            <person name="Lawrence C."/>
            <person name="Scott J.A."/>
            <person name="Spatafora J.W."/>
            <person name="Turgeon B.G."/>
            <person name="de Wit P.J.G.M."/>
            <person name="Zhong S."/>
            <person name="Goodwin S.B."/>
            <person name="Grigoriev I.V."/>
        </authorList>
    </citation>
    <scope>NUCLEOTIDE SEQUENCE [LARGE SCALE GENOMIC DNA]</scope>
    <source>
        <strain evidence="8">NZE10 / CBS 128990</strain>
    </source>
</reference>
<dbReference type="HOGENOM" id="CLU_064339_3_0_1"/>
<keyword evidence="4 6" id="KW-0694">RNA-binding</keyword>
<dbReference type="Pfam" id="PF04000">
    <property type="entry name" value="Sas10_Utp3"/>
    <property type="match status" value="1"/>
</dbReference>
<organism evidence="7 8">
    <name type="scientific">Dothistroma septosporum (strain NZE10 / CBS 128990)</name>
    <name type="common">Red band needle blight fungus</name>
    <name type="synonym">Mycosphaerella pini</name>
    <dbReference type="NCBI Taxonomy" id="675120"/>
    <lineage>
        <taxon>Eukaryota</taxon>
        <taxon>Fungi</taxon>
        <taxon>Dikarya</taxon>
        <taxon>Ascomycota</taxon>
        <taxon>Pezizomycotina</taxon>
        <taxon>Dothideomycetes</taxon>
        <taxon>Dothideomycetidae</taxon>
        <taxon>Mycosphaerellales</taxon>
        <taxon>Mycosphaerellaceae</taxon>
        <taxon>Dothistroma</taxon>
    </lineage>
</organism>
<dbReference type="STRING" id="675120.M2WIY9"/>
<comment type="subcellular location">
    <subcellularLocation>
        <location evidence="1 6">Nucleus</location>
    </subcellularLocation>
</comment>
<evidence type="ECO:0000256" key="4">
    <source>
        <dbReference type="ARBA" id="ARBA00022884"/>
    </source>
</evidence>
<keyword evidence="5 6" id="KW-0539">Nucleus</keyword>
<feature type="non-terminal residue" evidence="7">
    <location>
        <position position="1"/>
    </location>
</feature>
<keyword evidence="3 6" id="KW-0698">rRNA processing</keyword>
<name>M2WIY9_DOTSN</name>
<evidence type="ECO:0000313" key="8">
    <source>
        <dbReference type="Proteomes" id="UP000016933"/>
    </source>
</evidence>
<protein>
    <recommendedName>
        <fullName evidence="6">Exosome complex protein</fullName>
    </recommendedName>
</protein>
<dbReference type="AlphaFoldDB" id="M2WIY9"/>
<comment type="similarity">
    <text evidence="2 6">Belongs to the C1D family.</text>
</comment>
<evidence type="ECO:0000256" key="2">
    <source>
        <dbReference type="ARBA" id="ARBA00009154"/>
    </source>
</evidence>
<sequence>LEDLVSNIDDLEQALQPLLQQALSASTSRLPLLDKAKLYILTTYALESILFSSVRLHGVSATTHPVYQELNRVKEYFSKIKNAEEIGAGGSARNVGLDKGAAGRFIKHGLAGNEKYDQQRAEMRERERAGAKRK</sequence>
<dbReference type="PANTHER" id="PTHR15341:SF3">
    <property type="entry name" value="NUCLEAR NUCLEIC ACID-BINDING PROTEIN C1D"/>
    <property type="match status" value="1"/>
</dbReference>
<dbReference type="EMBL" id="KB446546">
    <property type="protein sequence ID" value="EME38938.1"/>
    <property type="molecule type" value="Genomic_DNA"/>
</dbReference>
<feature type="non-terminal residue" evidence="7">
    <location>
        <position position="134"/>
    </location>
</feature>
<dbReference type="PANTHER" id="PTHR15341">
    <property type="entry name" value="SUN-COR STEROID HORMONE RECEPTOR CO-REPRESSOR"/>
    <property type="match status" value="1"/>
</dbReference>
<evidence type="ECO:0000256" key="3">
    <source>
        <dbReference type="ARBA" id="ARBA00022552"/>
    </source>
</evidence>
<keyword evidence="8" id="KW-1185">Reference proteome</keyword>
<proteinExistence type="inferred from homology"/>
<dbReference type="OrthoDB" id="1421013at2759"/>
<comment type="function">
    <text evidence="6">Required for exosome-dependent processing of pre-rRNA and small nucleolar RNA (snRNA) precursors. Involved in processing of 35S pre-rRNA at the A0, A1 and A2 sites.</text>
</comment>
<evidence type="ECO:0000256" key="6">
    <source>
        <dbReference type="RuleBase" id="RU368003"/>
    </source>
</evidence>
<dbReference type="eggNOG" id="KOG4835">
    <property type="taxonomic scope" value="Eukaryota"/>
</dbReference>
<evidence type="ECO:0000256" key="1">
    <source>
        <dbReference type="ARBA" id="ARBA00004123"/>
    </source>
</evidence>
<dbReference type="InterPro" id="IPR007146">
    <property type="entry name" value="Sas10/Utp3/C1D"/>
</dbReference>
<dbReference type="GO" id="GO:0000460">
    <property type="term" value="P:maturation of 5.8S rRNA"/>
    <property type="evidence" value="ECO:0007669"/>
    <property type="project" value="TreeGrafter"/>
</dbReference>